<feature type="region of interest" description="Disordered" evidence="1">
    <location>
        <begin position="1"/>
        <end position="31"/>
    </location>
</feature>
<feature type="transmembrane region" description="Helical" evidence="2">
    <location>
        <begin position="306"/>
        <end position="325"/>
    </location>
</feature>
<evidence type="ECO:0000313" key="4">
    <source>
        <dbReference type="Proteomes" id="UP000307000"/>
    </source>
</evidence>
<gene>
    <name evidence="3" type="ORF">GcLGCM259_2572</name>
</gene>
<evidence type="ECO:0000256" key="1">
    <source>
        <dbReference type="SAM" id="MobiDB-lite"/>
    </source>
</evidence>
<organism evidence="3 4">
    <name type="scientific">Glutamicibacter creatinolyticus</name>
    <dbReference type="NCBI Taxonomy" id="162496"/>
    <lineage>
        <taxon>Bacteria</taxon>
        <taxon>Bacillati</taxon>
        <taxon>Actinomycetota</taxon>
        <taxon>Actinomycetes</taxon>
        <taxon>Micrococcales</taxon>
        <taxon>Micrococcaceae</taxon>
        <taxon>Glutamicibacter</taxon>
    </lineage>
</organism>
<feature type="transmembrane region" description="Helical" evidence="2">
    <location>
        <begin position="69"/>
        <end position="95"/>
    </location>
</feature>
<evidence type="ECO:0008006" key="5">
    <source>
        <dbReference type="Google" id="ProtNLM"/>
    </source>
</evidence>
<dbReference type="EMBL" id="CP034412">
    <property type="protein sequence ID" value="QCY48279.1"/>
    <property type="molecule type" value="Genomic_DNA"/>
</dbReference>
<protein>
    <recommendedName>
        <fullName evidence="5">DUF998 domain-containing protein</fullName>
    </recommendedName>
</protein>
<keyword evidence="2" id="KW-1133">Transmembrane helix</keyword>
<keyword evidence="2" id="KW-0812">Transmembrane</keyword>
<sequence>MAVRAGPKNENAAAKSHNRGVSTLSPSDTRHSPAVELDIERQALWAGLICSLLGTAVGLLLFAGGRPTLYGGLSVGALGAISGGVAAAGSSVWGFRHLLVQRERWLCELPRWRELNAMFALLLVHAAIAVMALNVFFYLIQRSFFGLTVDMFAGSVMVGLGTGLSAYISLEATARTSSHTLSVVLGGFMVSGVMLSMLVAENPIWWKTMFSTLGTFDSGVRSFWAFNTTLFVTGLVLATFSEFLLRDLSRLAQAYDRRARVRGQRLSRVFRPRPKVVRWCLLIVAGGVMLAAVVPVNTLGDLHASGVWAASAALVVLLAGSIFLFPGFPAIFHLLSLAALGGLVLSMMLWARWDYFNLTGFELAAVAVLFGWISAFIRTTAALLEVTMQKLQAEEEAADAGR</sequence>
<accession>A0A5B7WWH2</accession>
<feature type="transmembrane region" description="Helical" evidence="2">
    <location>
        <begin position="363"/>
        <end position="384"/>
    </location>
</feature>
<dbReference type="AlphaFoldDB" id="A0A5B7WWH2"/>
<name>A0A5B7WWH2_9MICC</name>
<feature type="transmembrane region" description="Helical" evidence="2">
    <location>
        <begin position="224"/>
        <end position="245"/>
    </location>
</feature>
<feature type="transmembrane region" description="Helical" evidence="2">
    <location>
        <begin position="276"/>
        <end position="294"/>
    </location>
</feature>
<keyword evidence="4" id="KW-1185">Reference proteome</keyword>
<feature type="transmembrane region" description="Helical" evidence="2">
    <location>
        <begin position="115"/>
        <end position="140"/>
    </location>
</feature>
<keyword evidence="2" id="KW-0472">Membrane</keyword>
<dbReference type="Proteomes" id="UP000307000">
    <property type="component" value="Chromosome"/>
</dbReference>
<feature type="transmembrane region" description="Helical" evidence="2">
    <location>
        <begin position="182"/>
        <end position="204"/>
    </location>
</feature>
<dbReference type="KEGG" id="gcr:GcLGCM259_2572"/>
<proteinExistence type="predicted"/>
<reference evidence="3 4" key="1">
    <citation type="submission" date="2018-12" db="EMBL/GenBank/DDBJ databases">
        <title>Complete Genome Sequence of Glutamicibacter creatinolyticus strain LGCM259,isolated from an abscess of a 12-year-old mare in Italy.</title>
        <authorList>
            <person name="Santos R.G."/>
            <person name="Silva A.L."/>
            <person name="Seyffert N."/>
            <person name="Castro T.L.P."/>
            <person name="Attili A.R."/>
            <person name="Rifici C."/>
            <person name="Mazzullo G."/>
            <person name="Brenig B."/>
            <person name="Venanzi F."/>
            <person name="Azevedo V."/>
        </authorList>
    </citation>
    <scope>NUCLEOTIDE SEQUENCE [LARGE SCALE GENOMIC DNA]</scope>
    <source>
        <strain evidence="3 4">LGCM 259</strain>
    </source>
</reference>
<evidence type="ECO:0000256" key="2">
    <source>
        <dbReference type="SAM" id="Phobius"/>
    </source>
</evidence>
<feature type="transmembrane region" description="Helical" evidence="2">
    <location>
        <begin position="43"/>
        <end position="63"/>
    </location>
</feature>
<evidence type="ECO:0000313" key="3">
    <source>
        <dbReference type="EMBL" id="QCY48279.1"/>
    </source>
</evidence>
<feature type="transmembrane region" description="Helical" evidence="2">
    <location>
        <begin position="332"/>
        <end position="351"/>
    </location>
</feature>
<feature type="transmembrane region" description="Helical" evidence="2">
    <location>
        <begin position="152"/>
        <end position="170"/>
    </location>
</feature>